<reference evidence="4" key="1">
    <citation type="submission" date="2025-08" db="UniProtKB">
        <authorList>
            <consortium name="Ensembl"/>
        </authorList>
    </citation>
    <scope>IDENTIFICATION</scope>
</reference>
<evidence type="ECO:0000259" key="3">
    <source>
        <dbReference type="PROSITE" id="PS50835"/>
    </source>
</evidence>
<feature type="region of interest" description="Disordered" evidence="1">
    <location>
        <begin position="207"/>
        <end position="262"/>
    </location>
</feature>
<dbReference type="SMART" id="SM00409">
    <property type="entry name" value="IG"/>
    <property type="match status" value="1"/>
</dbReference>
<reference evidence="4" key="2">
    <citation type="submission" date="2025-09" db="UniProtKB">
        <authorList>
            <consortium name="Ensembl"/>
        </authorList>
    </citation>
    <scope>IDENTIFICATION</scope>
</reference>
<dbReference type="Pfam" id="PF07686">
    <property type="entry name" value="V-set"/>
    <property type="match status" value="1"/>
</dbReference>
<evidence type="ECO:0000256" key="1">
    <source>
        <dbReference type="SAM" id="MobiDB-lite"/>
    </source>
</evidence>
<keyword evidence="2" id="KW-1133">Transmembrane helix</keyword>
<protein>
    <recommendedName>
        <fullName evidence="3">Ig-like domain-containing protein</fullName>
    </recommendedName>
</protein>
<dbReference type="AlphaFoldDB" id="A0A8C4Q872"/>
<dbReference type="InterPro" id="IPR007110">
    <property type="entry name" value="Ig-like_dom"/>
</dbReference>
<keyword evidence="2" id="KW-0472">Membrane</keyword>
<organism evidence="4 5">
    <name type="scientific">Eptatretus burgeri</name>
    <name type="common">Inshore hagfish</name>
    <dbReference type="NCBI Taxonomy" id="7764"/>
    <lineage>
        <taxon>Eukaryota</taxon>
        <taxon>Metazoa</taxon>
        <taxon>Chordata</taxon>
        <taxon>Craniata</taxon>
        <taxon>Vertebrata</taxon>
        <taxon>Cyclostomata</taxon>
        <taxon>Myxini</taxon>
        <taxon>Myxiniformes</taxon>
        <taxon>Myxinidae</taxon>
        <taxon>Eptatretinae</taxon>
        <taxon>Eptatretus</taxon>
    </lineage>
</organism>
<keyword evidence="2" id="KW-0812">Transmembrane</keyword>
<proteinExistence type="predicted"/>
<dbReference type="GeneTree" id="ENSGT00930000152847"/>
<dbReference type="SUPFAM" id="SSF48726">
    <property type="entry name" value="Immunoglobulin"/>
    <property type="match status" value="1"/>
</dbReference>
<dbReference type="InterPro" id="IPR036179">
    <property type="entry name" value="Ig-like_dom_sf"/>
</dbReference>
<dbReference type="Gene3D" id="2.60.40.10">
    <property type="entry name" value="Immunoglobulins"/>
    <property type="match status" value="1"/>
</dbReference>
<feature type="transmembrane region" description="Helical" evidence="2">
    <location>
        <begin position="174"/>
        <end position="196"/>
    </location>
</feature>
<feature type="compositionally biased region" description="Polar residues" evidence="1">
    <location>
        <begin position="253"/>
        <end position="262"/>
    </location>
</feature>
<dbReference type="Ensembl" id="ENSEBUT00000012013.1">
    <property type="protein sequence ID" value="ENSEBUP00000011443.1"/>
    <property type="gene ID" value="ENSEBUG00000007342.1"/>
</dbReference>
<feature type="domain" description="Ig-like" evidence="3">
    <location>
        <begin position="28"/>
        <end position="147"/>
    </location>
</feature>
<evidence type="ECO:0000256" key="2">
    <source>
        <dbReference type="SAM" id="Phobius"/>
    </source>
</evidence>
<feature type="compositionally biased region" description="Basic and acidic residues" evidence="1">
    <location>
        <begin position="207"/>
        <end position="216"/>
    </location>
</feature>
<dbReference type="InterPro" id="IPR003599">
    <property type="entry name" value="Ig_sub"/>
</dbReference>
<keyword evidence="5" id="KW-1185">Reference proteome</keyword>
<dbReference type="InterPro" id="IPR013783">
    <property type="entry name" value="Ig-like_fold"/>
</dbReference>
<dbReference type="Proteomes" id="UP000694388">
    <property type="component" value="Unplaced"/>
</dbReference>
<accession>A0A8C4Q872</accession>
<evidence type="ECO:0000313" key="5">
    <source>
        <dbReference type="Proteomes" id="UP000694388"/>
    </source>
</evidence>
<dbReference type="PROSITE" id="PS50835">
    <property type="entry name" value="IG_LIKE"/>
    <property type="match status" value="1"/>
</dbReference>
<dbReference type="InterPro" id="IPR013106">
    <property type="entry name" value="Ig_V-set"/>
</dbReference>
<sequence length="262" mass="29225">MYRFLQVKDCWERKMKWWMIIIIISTAPLLKFASSTPVNNGSRSDVMIASEGRSITIECLFKPDSEKPRLIWLWKPEMGQQREIFMDFGWPVDNLDIQFTGRLSCPANFLAGNASLVISNITKQDSGTFCCKIQKYHDTLSHSVNLSVTEDTKDVRVVPSNADNGEDKVSSPPLLLLLLLSGLVLPIGSTILSAIITSSCKKEKDKELGTEGKENQSEECISDSTNGKDRKQLHLGEGMRKNQKNIDDASLQCAHSPSSKIS</sequence>
<feature type="compositionally biased region" description="Basic and acidic residues" evidence="1">
    <location>
        <begin position="226"/>
        <end position="247"/>
    </location>
</feature>
<evidence type="ECO:0000313" key="4">
    <source>
        <dbReference type="Ensembl" id="ENSEBUP00000011443.1"/>
    </source>
</evidence>
<name>A0A8C4Q872_EPTBU</name>